<comment type="caution">
    <text evidence="3">The sequence shown here is derived from an EMBL/GenBank/DDBJ whole genome shotgun (WGS) entry which is preliminary data.</text>
</comment>
<gene>
    <name evidence="3" type="ORF">A3Q56_01032</name>
</gene>
<dbReference type="InterPro" id="IPR013783">
    <property type="entry name" value="Ig-like_fold"/>
</dbReference>
<dbReference type="AlphaFoldDB" id="A0A177BA40"/>
<dbReference type="PANTHER" id="PTHR46769:SF2">
    <property type="entry name" value="FIBROCYSTIN-L ISOFORM 2 PRECURSOR-RELATED"/>
    <property type="match status" value="1"/>
</dbReference>
<feature type="domain" description="IPT/TIG" evidence="2">
    <location>
        <begin position="232"/>
        <end position="311"/>
    </location>
</feature>
<dbReference type="CDD" id="cd00603">
    <property type="entry name" value="IPT_PCSR"/>
    <property type="match status" value="2"/>
</dbReference>
<protein>
    <recommendedName>
        <fullName evidence="2">IPT/TIG domain-containing protein</fullName>
    </recommendedName>
</protein>
<evidence type="ECO:0000313" key="3">
    <source>
        <dbReference type="EMBL" id="OAF71178.1"/>
    </source>
</evidence>
<dbReference type="PANTHER" id="PTHR46769">
    <property type="entry name" value="POLYCYSTIC KIDNEY AND HEPATIC DISEASE 1 (AUTOSOMAL RECESSIVE)-LIKE 1"/>
    <property type="match status" value="1"/>
</dbReference>
<dbReference type="Pfam" id="PF01833">
    <property type="entry name" value="TIG"/>
    <property type="match status" value="2"/>
</dbReference>
<name>A0A177BA40_9BILA</name>
<organism evidence="3 4">
    <name type="scientific">Intoshia linei</name>
    <dbReference type="NCBI Taxonomy" id="1819745"/>
    <lineage>
        <taxon>Eukaryota</taxon>
        <taxon>Metazoa</taxon>
        <taxon>Spiralia</taxon>
        <taxon>Lophotrochozoa</taxon>
        <taxon>Mesozoa</taxon>
        <taxon>Orthonectida</taxon>
        <taxon>Rhopaluridae</taxon>
        <taxon>Intoshia</taxon>
    </lineage>
</organism>
<accession>A0A177BA40</accession>
<evidence type="ECO:0000259" key="2">
    <source>
        <dbReference type="Pfam" id="PF01833"/>
    </source>
</evidence>
<dbReference type="EMBL" id="LWCA01000074">
    <property type="protein sequence ID" value="OAF71178.1"/>
    <property type="molecule type" value="Genomic_DNA"/>
</dbReference>
<feature type="domain" description="IPT/TIG" evidence="2">
    <location>
        <begin position="321"/>
        <end position="376"/>
    </location>
</feature>
<dbReference type="SUPFAM" id="SSF81296">
    <property type="entry name" value="E set domains"/>
    <property type="match status" value="2"/>
</dbReference>
<dbReference type="Proteomes" id="UP000078046">
    <property type="component" value="Unassembled WGS sequence"/>
</dbReference>
<keyword evidence="1" id="KW-0732">Signal</keyword>
<reference evidence="3 4" key="1">
    <citation type="submission" date="2016-04" db="EMBL/GenBank/DDBJ databases">
        <title>The genome of Intoshia linei affirms orthonectids as highly simplified spiralians.</title>
        <authorList>
            <person name="Mikhailov K.V."/>
            <person name="Slusarev G.S."/>
            <person name="Nikitin M.A."/>
            <person name="Logacheva M.D."/>
            <person name="Penin A."/>
            <person name="Aleoshin V."/>
            <person name="Panchin Y.V."/>
        </authorList>
    </citation>
    <scope>NUCLEOTIDE SEQUENCE [LARGE SCALE GENOMIC DNA]</scope>
    <source>
        <strain evidence="3">Intl2013</strain>
        <tissue evidence="3">Whole animal</tissue>
    </source>
</reference>
<keyword evidence="4" id="KW-1185">Reference proteome</keyword>
<evidence type="ECO:0000256" key="1">
    <source>
        <dbReference type="ARBA" id="ARBA00022729"/>
    </source>
</evidence>
<dbReference type="Gene3D" id="2.60.40.10">
    <property type="entry name" value="Immunoglobulins"/>
    <property type="match status" value="2"/>
</dbReference>
<dbReference type="OrthoDB" id="6147181at2759"/>
<dbReference type="InterPro" id="IPR002909">
    <property type="entry name" value="IPT_dom"/>
</dbReference>
<dbReference type="InterPro" id="IPR014756">
    <property type="entry name" value="Ig_E-set"/>
</dbReference>
<evidence type="ECO:0000313" key="4">
    <source>
        <dbReference type="Proteomes" id="UP000078046"/>
    </source>
</evidence>
<dbReference type="InterPro" id="IPR052387">
    <property type="entry name" value="Fibrocystin"/>
</dbReference>
<sequence>MQIELYTNVYVHSHKRTSSFRFMDEVSFVPEKIQFDVLTERNVPDILVSEVKVIKKDSLLTLKLFYYDCAPHPKISIITSLDVSIAPTIKEIAVPTSPLTGMVSLTFDSETVSIPVKSDANQLKRILSLNTKINTDEINIVVSSTKCYEKKWDITWVNNGGRKKLFSIGDKDNSIEKTEVIRVVEGKSEFEYIPGSFSQSCHKNPQISVRINKINILSKTNLDIIYDESLRPTVDSALPVEVTSETTVTIKGTNFDTTNNGQNNNVYLGDINCIVLSATSVEIQCKVTDGVSGNKNLFVEIKNKGEAKSMTLISLQYKVKFTNVDPNVGSLGGGTRIQINGSGYTSDMTKVQIHAGGKICKIETITTTKIICITSQNNMNSAQYEQDNFV</sequence>
<proteinExistence type="predicted"/>